<accession>A0ABD1E369</accession>
<dbReference type="Proteomes" id="UP001566132">
    <property type="component" value="Unassembled WGS sequence"/>
</dbReference>
<name>A0ABD1E369_HYPHA</name>
<keyword evidence="2" id="KW-1133">Transmembrane helix</keyword>
<dbReference type="EMBL" id="JBDJPC010000012">
    <property type="protein sequence ID" value="KAL1489020.1"/>
    <property type="molecule type" value="Genomic_DNA"/>
</dbReference>
<sequence>MKFIMFLAPGRATDIKNITQNIGMLPINLGKAKSEYRTVIPKTSYLLKSKSNKIRPLSDICTGTTVFQCPKHLLLTNDLLCEEEILLKGTSANCEYSIVHIEQSYYEIIPEINQYLLIFPERKSITMQCESESETKQLKGIYLLKENKCRTIIENQDISYNDKTYGNAIVIAHENLQIKGNQNSNITIELKNYKLKDISLPHVQKIIPNRIQEYKENYHYHLPSIWTIFLYVSVIAVIMAKYWRYKKSRRNENRRQSEEDKPAKEKVNLPGDASF</sequence>
<organism evidence="3 4">
    <name type="scientific">Hypothenemus hampei</name>
    <name type="common">Coffee berry borer</name>
    <dbReference type="NCBI Taxonomy" id="57062"/>
    <lineage>
        <taxon>Eukaryota</taxon>
        <taxon>Metazoa</taxon>
        <taxon>Ecdysozoa</taxon>
        <taxon>Arthropoda</taxon>
        <taxon>Hexapoda</taxon>
        <taxon>Insecta</taxon>
        <taxon>Pterygota</taxon>
        <taxon>Neoptera</taxon>
        <taxon>Endopterygota</taxon>
        <taxon>Coleoptera</taxon>
        <taxon>Polyphaga</taxon>
        <taxon>Cucujiformia</taxon>
        <taxon>Curculionidae</taxon>
        <taxon>Scolytinae</taxon>
        <taxon>Hypothenemus</taxon>
    </lineage>
</organism>
<dbReference type="AlphaFoldDB" id="A0ABD1E369"/>
<evidence type="ECO:0000313" key="4">
    <source>
        <dbReference type="Proteomes" id="UP001566132"/>
    </source>
</evidence>
<feature type="region of interest" description="Disordered" evidence="1">
    <location>
        <begin position="249"/>
        <end position="275"/>
    </location>
</feature>
<proteinExistence type="predicted"/>
<feature type="compositionally biased region" description="Basic and acidic residues" evidence="1">
    <location>
        <begin position="250"/>
        <end position="267"/>
    </location>
</feature>
<feature type="transmembrane region" description="Helical" evidence="2">
    <location>
        <begin position="218"/>
        <end position="240"/>
    </location>
</feature>
<comment type="caution">
    <text evidence="3">The sequence shown here is derived from an EMBL/GenBank/DDBJ whole genome shotgun (WGS) entry which is preliminary data.</text>
</comment>
<evidence type="ECO:0000256" key="1">
    <source>
        <dbReference type="SAM" id="MobiDB-lite"/>
    </source>
</evidence>
<keyword evidence="4" id="KW-1185">Reference proteome</keyword>
<keyword evidence="2" id="KW-0812">Transmembrane</keyword>
<keyword evidence="2" id="KW-0472">Membrane</keyword>
<evidence type="ECO:0000256" key="2">
    <source>
        <dbReference type="SAM" id="Phobius"/>
    </source>
</evidence>
<protein>
    <submittedName>
        <fullName evidence="3">Uncharacterized protein</fullName>
    </submittedName>
</protein>
<gene>
    <name evidence="3" type="ORF">ABEB36_013965</name>
</gene>
<reference evidence="3 4" key="1">
    <citation type="submission" date="2024-05" db="EMBL/GenBank/DDBJ databases">
        <title>Genetic variation in Jamaican populations of the coffee berry borer (Hypothenemus hampei).</title>
        <authorList>
            <person name="Errbii M."/>
            <person name="Myrie A."/>
        </authorList>
    </citation>
    <scope>NUCLEOTIDE SEQUENCE [LARGE SCALE GENOMIC DNA]</scope>
    <source>
        <strain evidence="3">JA-Hopewell-2020-01-JO</strain>
        <tissue evidence="3">Whole body</tissue>
    </source>
</reference>
<evidence type="ECO:0000313" key="3">
    <source>
        <dbReference type="EMBL" id="KAL1489020.1"/>
    </source>
</evidence>